<dbReference type="AlphaFoldDB" id="A0A835DQG2"/>
<name>A0A835DQG2_TETSI</name>
<organism evidence="2 3">
    <name type="scientific">Tetracentron sinense</name>
    <name type="common">Spur-leaf</name>
    <dbReference type="NCBI Taxonomy" id="13715"/>
    <lineage>
        <taxon>Eukaryota</taxon>
        <taxon>Viridiplantae</taxon>
        <taxon>Streptophyta</taxon>
        <taxon>Embryophyta</taxon>
        <taxon>Tracheophyta</taxon>
        <taxon>Spermatophyta</taxon>
        <taxon>Magnoliopsida</taxon>
        <taxon>Trochodendrales</taxon>
        <taxon>Trochodendraceae</taxon>
        <taxon>Tetracentron</taxon>
    </lineage>
</organism>
<gene>
    <name evidence="2" type="ORF">HHK36_000019</name>
</gene>
<sequence length="214" mass="25620">MEEIIRSPENCRNQTITEPITSTTCTSWKLYDNPFYYSQHHHHHHPHPIHLPLSARRIAASLWDLSFFRPIMNSELDIAQARIFELKTQLEFERKLRKKVVFTNKKLAREFSEERNGRQAMKRVCEELAKEIVSNKAEMERMRREMEEERKMLRMAEVLREERVQMKLTEAKILLEEKLFELKVSKGIQIEPSTSKMEQKKQENKLGLCEEFSM</sequence>
<dbReference type="OrthoDB" id="777875at2759"/>
<protein>
    <submittedName>
        <fullName evidence="2">Uncharacterized protein</fullName>
    </submittedName>
</protein>
<dbReference type="InterPro" id="IPR043424">
    <property type="entry name" value="BLT-like"/>
</dbReference>
<dbReference type="Proteomes" id="UP000655225">
    <property type="component" value="Unassembled WGS sequence"/>
</dbReference>
<proteinExistence type="predicted"/>
<comment type="caution">
    <text evidence="2">The sequence shown here is derived from an EMBL/GenBank/DDBJ whole genome shotgun (WGS) entry which is preliminary data.</text>
</comment>
<dbReference type="PANTHER" id="PTHR31071:SF39">
    <property type="entry name" value="PROTEIN BRANCHLESS TRICHOME"/>
    <property type="match status" value="1"/>
</dbReference>
<reference evidence="2 3" key="1">
    <citation type="submission" date="2020-04" db="EMBL/GenBank/DDBJ databases">
        <title>Plant Genome Project.</title>
        <authorList>
            <person name="Zhang R.-G."/>
        </authorList>
    </citation>
    <scope>NUCLEOTIDE SEQUENCE [LARGE SCALE GENOMIC DNA]</scope>
    <source>
        <strain evidence="2">YNK0</strain>
        <tissue evidence="2">Leaf</tissue>
    </source>
</reference>
<keyword evidence="1" id="KW-0175">Coiled coil</keyword>
<dbReference type="EMBL" id="JABCRI010000001">
    <property type="protein sequence ID" value="KAF8412066.1"/>
    <property type="molecule type" value="Genomic_DNA"/>
</dbReference>
<evidence type="ECO:0000313" key="2">
    <source>
        <dbReference type="EMBL" id="KAF8412066.1"/>
    </source>
</evidence>
<evidence type="ECO:0000256" key="1">
    <source>
        <dbReference type="SAM" id="Coils"/>
    </source>
</evidence>
<keyword evidence="3" id="KW-1185">Reference proteome</keyword>
<accession>A0A835DQG2</accession>
<evidence type="ECO:0000313" key="3">
    <source>
        <dbReference type="Proteomes" id="UP000655225"/>
    </source>
</evidence>
<feature type="coiled-coil region" evidence="1">
    <location>
        <begin position="125"/>
        <end position="159"/>
    </location>
</feature>
<dbReference type="PANTHER" id="PTHR31071">
    <property type="entry name" value="GB|AAF24581.1"/>
    <property type="match status" value="1"/>
</dbReference>